<evidence type="ECO:0000259" key="4">
    <source>
        <dbReference type="Pfam" id="PF01048"/>
    </source>
</evidence>
<dbReference type="Proteomes" id="UP000260812">
    <property type="component" value="Unassembled WGS sequence"/>
</dbReference>
<dbReference type="Pfam" id="PF01048">
    <property type="entry name" value="PNP_UDP_1"/>
    <property type="match status" value="1"/>
</dbReference>
<dbReference type="GO" id="GO:0006152">
    <property type="term" value="P:purine nucleoside catabolic process"/>
    <property type="evidence" value="ECO:0007669"/>
    <property type="project" value="TreeGrafter"/>
</dbReference>
<gene>
    <name evidence="5" type="ORF">DXC51_08145</name>
</gene>
<protein>
    <recommendedName>
        <fullName evidence="2">Uridine phosphorylase</fullName>
        <ecNumber evidence="1">2.4.2.3</ecNumber>
    </recommendedName>
</protein>
<dbReference type="InterPro" id="IPR000845">
    <property type="entry name" value="Nucleoside_phosphorylase_d"/>
</dbReference>
<comment type="catalytic activity">
    <reaction evidence="3">
        <text>uridine + phosphate = alpha-D-ribose 1-phosphate + uracil</text>
        <dbReference type="Rhea" id="RHEA:24388"/>
        <dbReference type="ChEBI" id="CHEBI:16704"/>
        <dbReference type="ChEBI" id="CHEBI:17568"/>
        <dbReference type="ChEBI" id="CHEBI:43474"/>
        <dbReference type="ChEBI" id="CHEBI:57720"/>
        <dbReference type="EC" id="2.4.2.3"/>
    </reaction>
</comment>
<dbReference type="RefSeq" id="WP_117544264.1">
    <property type="nucleotide sequence ID" value="NZ_JBKUNB010000046.1"/>
</dbReference>
<dbReference type="GO" id="GO:0004731">
    <property type="term" value="F:purine-nucleoside phosphorylase activity"/>
    <property type="evidence" value="ECO:0007669"/>
    <property type="project" value="TreeGrafter"/>
</dbReference>
<evidence type="ECO:0000313" key="5">
    <source>
        <dbReference type="EMBL" id="RGE62554.1"/>
    </source>
</evidence>
<dbReference type="GO" id="GO:0005829">
    <property type="term" value="C:cytosol"/>
    <property type="evidence" value="ECO:0007669"/>
    <property type="project" value="TreeGrafter"/>
</dbReference>
<dbReference type="EC" id="2.4.2.3" evidence="1"/>
<dbReference type="EMBL" id="QVLV01000004">
    <property type="protein sequence ID" value="RGE62554.1"/>
    <property type="molecule type" value="Genomic_DNA"/>
</dbReference>
<organism evidence="5 6">
    <name type="scientific">Eisenbergiella massiliensis</name>
    <dbReference type="NCBI Taxonomy" id="1720294"/>
    <lineage>
        <taxon>Bacteria</taxon>
        <taxon>Bacillati</taxon>
        <taxon>Bacillota</taxon>
        <taxon>Clostridia</taxon>
        <taxon>Lachnospirales</taxon>
        <taxon>Lachnospiraceae</taxon>
        <taxon>Eisenbergiella</taxon>
    </lineage>
</organism>
<sequence>MITDSFDNQTEAIIEPQRKADIPSVDVMIITFSYIIEEYIKEHFNCTQIETLFSATGLTPVYQIDYKGKKIGFYKTYIGGPGAVGLVEEALSKVDTDKIIMFGGSGCLDKDIARGKIVIPTEAYRDEGTSYHYVPAADYITLKNSHVVAGFMKQAGIPYVLGKTWTTDAIYRETRGNFEKRKQEGCIAVEMECASVQAVCDFRGVEFYNFLKSGDLLDAPEWDPRSELGNNGSQHDPRYFMMALDLACFVSDKSIR</sequence>
<reference evidence="5 6" key="1">
    <citation type="submission" date="2018-08" db="EMBL/GenBank/DDBJ databases">
        <title>A genome reference for cultivated species of the human gut microbiota.</title>
        <authorList>
            <person name="Zou Y."/>
            <person name="Xue W."/>
            <person name="Luo G."/>
        </authorList>
    </citation>
    <scope>NUCLEOTIDE SEQUENCE [LARGE SCALE GENOMIC DNA]</scope>
    <source>
        <strain evidence="5 6">TF05-5AC</strain>
    </source>
</reference>
<dbReference type="CDD" id="cd09007">
    <property type="entry name" value="NP-I_spr0068"/>
    <property type="match status" value="1"/>
</dbReference>
<evidence type="ECO:0000256" key="1">
    <source>
        <dbReference type="ARBA" id="ARBA00011888"/>
    </source>
</evidence>
<dbReference type="InterPro" id="IPR035994">
    <property type="entry name" value="Nucleoside_phosphorylase_sf"/>
</dbReference>
<feature type="domain" description="Nucleoside phosphorylase" evidence="4">
    <location>
        <begin position="56"/>
        <end position="208"/>
    </location>
</feature>
<dbReference type="SUPFAM" id="SSF53167">
    <property type="entry name" value="Purine and uridine phosphorylases"/>
    <property type="match status" value="1"/>
</dbReference>
<dbReference type="GeneID" id="97986849"/>
<dbReference type="Gene3D" id="3.40.50.1580">
    <property type="entry name" value="Nucleoside phosphorylase domain"/>
    <property type="match status" value="1"/>
</dbReference>
<comment type="caution">
    <text evidence="5">The sequence shown here is derived from an EMBL/GenBank/DDBJ whole genome shotgun (WGS) entry which is preliminary data.</text>
</comment>
<name>A0A3E3I804_9FIRM</name>
<evidence type="ECO:0000256" key="2">
    <source>
        <dbReference type="ARBA" id="ARBA00021980"/>
    </source>
</evidence>
<dbReference type="PANTHER" id="PTHR43691">
    <property type="entry name" value="URIDINE PHOSPHORYLASE"/>
    <property type="match status" value="1"/>
</dbReference>
<evidence type="ECO:0000256" key="3">
    <source>
        <dbReference type="ARBA" id="ARBA00048447"/>
    </source>
</evidence>
<evidence type="ECO:0000313" key="6">
    <source>
        <dbReference type="Proteomes" id="UP000260812"/>
    </source>
</evidence>
<accession>A0A3E3I804</accession>
<dbReference type="GO" id="GO:0004850">
    <property type="term" value="F:uridine phosphorylase activity"/>
    <property type="evidence" value="ECO:0007669"/>
    <property type="project" value="UniProtKB-EC"/>
</dbReference>
<keyword evidence="6" id="KW-1185">Reference proteome</keyword>
<proteinExistence type="predicted"/>
<dbReference type="PANTHER" id="PTHR43691:SF11">
    <property type="entry name" value="FI09636P-RELATED"/>
    <property type="match status" value="1"/>
</dbReference>
<dbReference type="AlphaFoldDB" id="A0A3E3I804"/>